<dbReference type="InterPro" id="IPR009057">
    <property type="entry name" value="Homeodomain-like_sf"/>
</dbReference>
<reference evidence="4" key="1">
    <citation type="submission" date="2023-01" db="EMBL/GenBank/DDBJ databases">
        <title>The diversity of Class Acidimicrobiia in South China Sea sediment environments and the proposal of Iamia marina sp. nov., a novel species of the genus Iamia.</title>
        <authorList>
            <person name="He Y."/>
            <person name="Tian X."/>
        </authorList>
    </citation>
    <scope>NUCLEOTIDE SEQUENCE</scope>
    <source>
        <strain evidence="4">DSM 19957</strain>
    </source>
</reference>
<dbReference type="InterPro" id="IPR001647">
    <property type="entry name" value="HTH_TetR"/>
</dbReference>
<proteinExistence type="predicted"/>
<evidence type="ECO:0000313" key="4">
    <source>
        <dbReference type="EMBL" id="WCO65065.1"/>
    </source>
</evidence>
<sequence length="197" mass="21242">MASRASHTRLDPEVRRELILDAAERVMAGRLPAEVTFEEVADAAEVSRALVYNYFRDRTGLLVALAERTLDRLDREVLGALDPGADLAAQVEALGQAYMRHGRTNASTWTLLSRSGLLDHPTVQGARAARVAHIARMWGDTPDARLAAWSVTALYEVSGFNALPDDVAEADLPRFLRDLLAPGLTARGVGPVATSGA</sequence>
<dbReference type="PROSITE" id="PS50977">
    <property type="entry name" value="HTH_TETR_2"/>
    <property type="match status" value="1"/>
</dbReference>
<name>A0AAF0BTM7_9ACTN</name>
<dbReference type="GO" id="GO:0000976">
    <property type="term" value="F:transcription cis-regulatory region binding"/>
    <property type="evidence" value="ECO:0007669"/>
    <property type="project" value="TreeGrafter"/>
</dbReference>
<evidence type="ECO:0000313" key="5">
    <source>
        <dbReference type="Proteomes" id="UP001216390"/>
    </source>
</evidence>
<feature type="domain" description="HTH tetR-type" evidence="3">
    <location>
        <begin position="13"/>
        <end position="73"/>
    </location>
</feature>
<evidence type="ECO:0000256" key="2">
    <source>
        <dbReference type="PROSITE-ProRule" id="PRU00335"/>
    </source>
</evidence>
<dbReference type="Pfam" id="PF00440">
    <property type="entry name" value="TetR_N"/>
    <property type="match status" value="1"/>
</dbReference>
<dbReference type="SUPFAM" id="SSF46689">
    <property type="entry name" value="Homeodomain-like"/>
    <property type="match status" value="1"/>
</dbReference>
<accession>A0AAF0BTM7</accession>
<dbReference type="EMBL" id="CP116942">
    <property type="protein sequence ID" value="WCO65065.1"/>
    <property type="molecule type" value="Genomic_DNA"/>
</dbReference>
<feature type="DNA-binding region" description="H-T-H motif" evidence="2">
    <location>
        <begin position="36"/>
        <end position="55"/>
    </location>
</feature>
<gene>
    <name evidence="4" type="ORF">PO878_11200</name>
</gene>
<dbReference type="Proteomes" id="UP001216390">
    <property type="component" value="Chromosome"/>
</dbReference>
<dbReference type="PANTHER" id="PTHR30055:SF209">
    <property type="entry name" value="POSSIBLE TRANSCRIPTIONAL REGULATORY PROTEIN (PROBABLY TETR-FAMILY)"/>
    <property type="match status" value="1"/>
</dbReference>
<dbReference type="KEGG" id="ima:PO878_11200"/>
<dbReference type="GO" id="GO:0003700">
    <property type="term" value="F:DNA-binding transcription factor activity"/>
    <property type="evidence" value="ECO:0007669"/>
    <property type="project" value="TreeGrafter"/>
</dbReference>
<evidence type="ECO:0000256" key="1">
    <source>
        <dbReference type="ARBA" id="ARBA00023125"/>
    </source>
</evidence>
<dbReference type="AlphaFoldDB" id="A0AAF0BTM7"/>
<dbReference type="InterPro" id="IPR050109">
    <property type="entry name" value="HTH-type_TetR-like_transc_reg"/>
</dbReference>
<keyword evidence="1 2" id="KW-0238">DNA-binding</keyword>
<organism evidence="4 5">
    <name type="scientific">Iamia majanohamensis</name>
    <dbReference type="NCBI Taxonomy" id="467976"/>
    <lineage>
        <taxon>Bacteria</taxon>
        <taxon>Bacillati</taxon>
        <taxon>Actinomycetota</taxon>
        <taxon>Acidimicrobiia</taxon>
        <taxon>Acidimicrobiales</taxon>
        <taxon>Iamiaceae</taxon>
        <taxon>Iamia</taxon>
    </lineage>
</organism>
<protein>
    <submittedName>
        <fullName evidence="4">Helix-turn-helix domain containing protein</fullName>
    </submittedName>
</protein>
<dbReference type="Gene3D" id="1.10.357.10">
    <property type="entry name" value="Tetracycline Repressor, domain 2"/>
    <property type="match status" value="1"/>
</dbReference>
<keyword evidence="5" id="KW-1185">Reference proteome</keyword>
<dbReference type="PANTHER" id="PTHR30055">
    <property type="entry name" value="HTH-TYPE TRANSCRIPTIONAL REGULATOR RUTR"/>
    <property type="match status" value="1"/>
</dbReference>
<dbReference type="RefSeq" id="WP_272734590.1">
    <property type="nucleotide sequence ID" value="NZ_CP116942.1"/>
</dbReference>
<evidence type="ECO:0000259" key="3">
    <source>
        <dbReference type="PROSITE" id="PS50977"/>
    </source>
</evidence>